<reference evidence="2 3" key="1">
    <citation type="submission" date="2024-04" db="EMBL/GenBank/DDBJ databases">
        <title>Genome assembly C_amara_ONT_v2.</title>
        <authorList>
            <person name="Yant L."/>
            <person name="Moore C."/>
            <person name="Slenker M."/>
        </authorList>
    </citation>
    <scope>NUCLEOTIDE SEQUENCE [LARGE SCALE GENOMIC DNA]</scope>
    <source>
        <tissue evidence="2">Leaf</tissue>
    </source>
</reference>
<dbReference type="Pfam" id="PF24758">
    <property type="entry name" value="LRR_At5g56370"/>
    <property type="match status" value="1"/>
</dbReference>
<evidence type="ECO:0000313" key="3">
    <source>
        <dbReference type="Proteomes" id="UP001558713"/>
    </source>
</evidence>
<dbReference type="InterPro" id="IPR036047">
    <property type="entry name" value="F-box-like_dom_sf"/>
</dbReference>
<evidence type="ECO:0000259" key="1">
    <source>
        <dbReference type="SMART" id="SM00579"/>
    </source>
</evidence>
<dbReference type="Pfam" id="PF08387">
    <property type="entry name" value="FBD"/>
    <property type="match status" value="1"/>
</dbReference>
<dbReference type="PANTHER" id="PTHR31900">
    <property type="entry name" value="F-BOX/RNI SUPERFAMILY PROTEIN-RELATED"/>
    <property type="match status" value="1"/>
</dbReference>
<name>A0ABD1AB21_CARAN</name>
<evidence type="ECO:0000313" key="2">
    <source>
        <dbReference type="EMBL" id="KAL1203990.1"/>
    </source>
</evidence>
<comment type="caution">
    <text evidence="2">The sequence shown here is derived from an EMBL/GenBank/DDBJ whole genome shotgun (WGS) entry which is preliminary data.</text>
</comment>
<dbReference type="SMART" id="SM00579">
    <property type="entry name" value="FBD"/>
    <property type="match status" value="1"/>
</dbReference>
<dbReference type="Pfam" id="PF00646">
    <property type="entry name" value="F-box"/>
    <property type="match status" value="1"/>
</dbReference>
<protein>
    <submittedName>
        <fullName evidence="2">FBD-associated F-box protein</fullName>
    </submittedName>
</protein>
<dbReference type="Gene3D" id="3.80.10.10">
    <property type="entry name" value="Ribonuclease Inhibitor"/>
    <property type="match status" value="1"/>
</dbReference>
<organism evidence="2 3">
    <name type="scientific">Cardamine amara subsp. amara</name>
    <dbReference type="NCBI Taxonomy" id="228776"/>
    <lineage>
        <taxon>Eukaryota</taxon>
        <taxon>Viridiplantae</taxon>
        <taxon>Streptophyta</taxon>
        <taxon>Embryophyta</taxon>
        <taxon>Tracheophyta</taxon>
        <taxon>Spermatophyta</taxon>
        <taxon>Magnoliopsida</taxon>
        <taxon>eudicotyledons</taxon>
        <taxon>Gunneridae</taxon>
        <taxon>Pentapetalae</taxon>
        <taxon>rosids</taxon>
        <taxon>malvids</taxon>
        <taxon>Brassicales</taxon>
        <taxon>Brassicaceae</taxon>
        <taxon>Cardamineae</taxon>
        <taxon>Cardamine</taxon>
    </lineage>
</organism>
<dbReference type="CDD" id="cd22160">
    <property type="entry name" value="F-box_AtFBL13-like"/>
    <property type="match status" value="1"/>
</dbReference>
<dbReference type="InterPro" id="IPR001810">
    <property type="entry name" value="F-box_dom"/>
</dbReference>
<accession>A0ABD1AB21</accession>
<dbReference type="SUPFAM" id="SSF52047">
    <property type="entry name" value="RNI-like"/>
    <property type="match status" value="1"/>
</dbReference>
<dbReference type="InterPro" id="IPR032675">
    <property type="entry name" value="LRR_dom_sf"/>
</dbReference>
<dbReference type="SUPFAM" id="SSF81383">
    <property type="entry name" value="F-box domain"/>
    <property type="match status" value="1"/>
</dbReference>
<keyword evidence="3" id="KW-1185">Reference proteome</keyword>
<sequence length="415" mass="47229">MDRISGLSDDLLVKILSFLPTKVAVSTSVLSKRWDCLWMWLPKLEFISLHCSQSQCETLRGFLERNLPLHRAPAIESFRLNIADSHFNPEDIKMWVLVAVSRYLCDLEITYGAYPFKPNILPSSLYSCQSLVTLKLDGKILLDVPRMVSLSSLKTLQLRQVEYSDEESLMRLLSICPLLENLLLDFREVVKMGMIIVMVPSLQSLSIYIPYDGSFEGLVIDTPSLKYFKLEDNIAEPHSCLVENMPKLVEAYVDVIFTDIESLFGSISSVKRLTLYSEAVYVGEFVFDKLEYLKLCICTDYASNLLVKLLQGSPNLRELVLFEMDNKYGDMVCWNQPSIVPECIVSSLQTFEWLGYLGRPLERDIAVYILKNACCLKTATITSDDSYIQPLQMIKELSLSSRASTSCQLIFIEES</sequence>
<dbReference type="Proteomes" id="UP001558713">
    <property type="component" value="Unassembled WGS sequence"/>
</dbReference>
<dbReference type="InterPro" id="IPR053781">
    <property type="entry name" value="F-box_AtFBL13-like"/>
</dbReference>
<dbReference type="InterPro" id="IPR006566">
    <property type="entry name" value="FBD"/>
</dbReference>
<dbReference type="PANTHER" id="PTHR31900:SF28">
    <property type="entry name" value="FBD DOMAIN-CONTAINING PROTEIN"/>
    <property type="match status" value="1"/>
</dbReference>
<dbReference type="AlphaFoldDB" id="A0ABD1AB21"/>
<proteinExistence type="predicted"/>
<dbReference type="InterPro" id="IPR050232">
    <property type="entry name" value="FBL13/AtMIF1-like"/>
</dbReference>
<gene>
    <name evidence="2" type="ORF">V5N11_011833</name>
</gene>
<dbReference type="EMBL" id="JBANAX010000547">
    <property type="protein sequence ID" value="KAL1203990.1"/>
    <property type="molecule type" value="Genomic_DNA"/>
</dbReference>
<dbReference type="InterPro" id="IPR055411">
    <property type="entry name" value="LRR_FXL15/At3g58940/PEG3-like"/>
</dbReference>
<feature type="domain" description="FBD" evidence="1">
    <location>
        <begin position="342"/>
        <end position="412"/>
    </location>
</feature>